<evidence type="ECO:0000313" key="1">
    <source>
        <dbReference type="EMBL" id="KAI3736205.1"/>
    </source>
</evidence>
<reference evidence="2" key="1">
    <citation type="journal article" date="2022" name="Mol. Ecol. Resour.">
        <title>The genomes of chicory, endive, great burdock and yacon provide insights into Asteraceae palaeo-polyploidization history and plant inulin production.</title>
        <authorList>
            <person name="Fan W."/>
            <person name="Wang S."/>
            <person name="Wang H."/>
            <person name="Wang A."/>
            <person name="Jiang F."/>
            <person name="Liu H."/>
            <person name="Zhao H."/>
            <person name="Xu D."/>
            <person name="Zhang Y."/>
        </authorList>
    </citation>
    <scope>NUCLEOTIDE SEQUENCE [LARGE SCALE GENOMIC DNA]</scope>
    <source>
        <strain evidence="2">cv. Niubang</strain>
    </source>
</reference>
<organism evidence="1 2">
    <name type="scientific">Arctium lappa</name>
    <name type="common">Greater burdock</name>
    <name type="synonym">Lappa major</name>
    <dbReference type="NCBI Taxonomy" id="4217"/>
    <lineage>
        <taxon>Eukaryota</taxon>
        <taxon>Viridiplantae</taxon>
        <taxon>Streptophyta</taxon>
        <taxon>Embryophyta</taxon>
        <taxon>Tracheophyta</taxon>
        <taxon>Spermatophyta</taxon>
        <taxon>Magnoliopsida</taxon>
        <taxon>eudicotyledons</taxon>
        <taxon>Gunneridae</taxon>
        <taxon>Pentapetalae</taxon>
        <taxon>asterids</taxon>
        <taxon>campanulids</taxon>
        <taxon>Asterales</taxon>
        <taxon>Asteraceae</taxon>
        <taxon>Carduoideae</taxon>
        <taxon>Cardueae</taxon>
        <taxon>Arctiinae</taxon>
        <taxon>Arctium</taxon>
    </lineage>
</organism>
<proteinExistence type="predicted"/>
<accession>A0ACB9CPQ4</accession>
<comment type="caution">
    <text evidence="1">The sequence shown here is derived from an EMBL/GenBank/DDBJ whole genome shotgun (WGS) entry which is preliminary data.</text>
</comment>
<dbReference type="Proteomes" id="UP001055879">
    <property type="component" value="Linkage Group LG04"/>
</dbReference>
<reference evidence="1 2" key="2">
    <citation type="journal article" date="2022" name="Mol. Ecol. Resour.">
        <title>The genomes of chicory, endive, great burdock and yacon provide insights into Asteraceae paleo-polyploidization history and plant inulin production.</title>
        <authorList>
            <person name="Fan W."/>
            <person name="Wang S."/>
            <person name="Wang H."/>
            <person name="Wang A."/>
            <person name="Jiang F."/>
            <person name="Liu H."/>
            <person name="Zhao H."/>
            <person name="Xu D."/>
            <person name="Zhang Y."/>
        </authorList>
    </citation>
    <scope>NUCLEOTIDE SEQUENCE [LARGE SCALE GENOMIC DNA]</scope>
    <source>
        <strain evidence="2">cv. Niubang</strain>
    </source>
</reference>
<evidence type="ECO:0000313" key="2">
    <source>
        <dbReference type="Proteomes" id="UP001055879"/>
    </source>
</evidence>
<name>A0ACB9CPQ4_ARCLA</name>
<keyword evidence="2" id="KW-1185">Reference proteome</keyword>
<sequence>MNNQKQTKVEKVPTFVVVIDDLNQPPLATLKKEYQPIETEEESPETLYSEGKREEEARKNREEEEKKKHEEEERKKRELDERKKRELEERKKARRGRDKEKELEEIEKDRRRIKKEEKG</sequence>
<protein>
    <submittedName>
        <fullName evidence="1">Uncharacterized protein</fullName>
    </submittedName>
</protein>
<dbReference type="EMBL" id="CM042050">
    <property type="protein sequence ID" value="KAI3736205.1"/>
    <property type="molecule type" value="Genomic_DNA"/>
</dbReference>
<gene>
    <name evidence="1" type="ORF">L6452_15743</name>
</gene>